<dbReference type="SUPFAM" id="SSF159594">
    <property type="entry name" value="XCC0632-like"/>
    <property type="match status" value="1"/>
</dbReference>
<dbReference type="KEGG" id="naci:NUH88_18930"/>
<dbReference type="Pfam" id="PF03886">
    <property type="entry name" value="ABC_trans_aux"/>
    <property type="match status" value="1"/>
</dbReference>
<keyword evidence="2" id="KW-0449">Lipoprotein</keyword>
<proteinExistence type="predicted"/>
<evidence type="ECO:0000259" key="1">
    <source>
        <dbReference type="Pfam" id="PF03886"/>
    </source>
</evidence>
<dbReference type="AlphaFoldDB" id="A0A9J7AQF8"/>
<accession>A0A9J7AQF8</accession>
<dbReference type="RefSeq" id="WP_257768134.1">
    <property type="nucleotide sequence ID" value="NZ_CP102480.1"/>
</dbReference>
<evidence type="ECO:0000313" key="2">
    <source>
        <dbReference type="EMBL" id="UUX49463.1"/>
    </source>
</evidence>
<name>A0A9J7AQF8_9PROT</name>
<keyword evidence="3" id="KW-1185">Reference proteome</keyword>
<dbReference type="InterPro" id="IPR005586">
    <property type="entry name" value="ABC_trans_aux"/>
</dbReference>
<dbReference type="Gene3D" id="3.40.50.10610">
    <property type="entry name" value="ABC-type transport auxiliary lipoprotein component"/>
    <property type="match status" value="1"/>
</dbReference>
<reference evidence="2" key="1">
    <citation type="submission" date="2022-08" db="EMBL/GenBank/DDBJ databases">
        <title>Nisaea acidiphila sp. nov., isolated from a marine algal debris and emended description of the genus Nisaea Urios et al. 2008.</title>
        <authorList>
            <person name="Kwon K."/>
        </authorList>
    </citation>
    <scope>NUCLEOTIDE SEQUENCE</scope>
    <source>
        <strain evidence="2">MEBiC11861</strain>
    </source>
</reference>
<organism evidence="2 3">
    <name type="scientific">Nisaea acidiphila</name>
    <dbReference type="NCBI Taxonomy" id="1862145"/>
    <lineage>
        <taxon>Bacteria</taxon>
        <taxon>Pseudomonadati</taxon>
        <taxon>Pseudomonadota</taxon>
        <taxon>Alphaproteobacteria</taxon>
        <taxon>Rhodospirillales</taxon>
        <taxon>Thalassobaculaceae</taxon>
        <taxon>Nisaea</taxon>
    </lineage>
</organism>
<dbReference type="Proteomes" id="UP001060336">
    <property type="component" value="Chromosome"/>
</dbReference>
<sequence>MSQQDKATISRRGLIAGTGTLLPLALAGCGVLPKPMPPEQLYRLSPKSTFDDDIPAVGWQLGLEPPLAPAGLNSARIAVLRGELTMDYYSGAKWVDTAPSMVYRLLIESFENSGKIVGVGRSGASLRTDFELRTELREFQAEYIDGASNPSVRVRINCKLIKKPQRIILASEAFESLKESPDNRIESIVKTFDLALGSTMKRIVGWTLKSAVGLHSARRPA</sequence>
<dbReference type="EMBL" id="CP102480">
    <property type="protein sequence ID" value="UUX49463.1"/>
    <property type="molecule type" value="Genomic_DNA"/>
</dbReference>
<protein>
    <submittedName>
        <fullName evidence="2">ABC-type transport auxiliary lipoprotein family protein</fullName>
    </submittedName>
</protein>
<evidence type="ECO:0000313" key="3">
    <source>
        <dbReference type="Proteomes" id="UP001060336"/>
    </source>
</evidence>
<gene>
    <name evidence="2" type="ORF">NUH88_18930</name>
</gene>
<feature type="domain" description="ABC-type transport auxiliary lipoprotein component" evidence="1">
    <location>
        <begin position="48"/>
        <end position="203"/>
    </location>
</feature>
<dbReference type="PROSITE" id="PS51257">
    <property type="entry name" value="PROKAR_LIPOPROTEIN"/>
    <property type="match status" value="1"/>
</dbReference>